<dbReference type="Proteomes" id="UP001209535">
    <property type="component" value="Unassembled WGS sequence"/>
</dbReference>
<name>A0ABT2X7P4_9RHOB</name>
<dbReference type="RefSeq" id="WP_263339384.1">
    <property type="nucleotide sequence ID" value="NZ_JAOVQO010000019.1"/>
</dbReference>
<evidence type="ECO:0000259" key="3">
    <source>
        <dbReference type="PROSITE" id="PS51186"/>
    </source>
</evidence>
<evidence type="ECO:0000313" key="5">
    <source>
        <dbReference type="Proteomes" id="UP001209535"/>
    </source>
</evidence>
<feature type="domain" description="N-acetyltransferase" evidence="3">
    <location>
        <begin position="6"/>
        <end position="156"/>
    </location>
</feature>
<keyword evidence="1" id="KW-0808">Transferase</keyword>
<keyword evidence="5" id="KW-1185">Reference proteome</keyword>
<dbReference type="EMBL" id="JAOVQO010000019">
    <property type="protein sequence ID" value="MCU9849971.1"/>
    <property type="molecule type" value="Genomic_DNA"/>
</dbReference>
<evidence type="ECO:0000256" key="1">
    <source>
        <dbReference type="ARBA" id="ARBA00022679"/>
    </source>
</evidence>
<dbReference type="CDD" id="cd04301">
    <property type="entry name" value="NAT_SF"/>
    <property type="match status" value="1"/>
</dbReference>
<protein>
    <submittedName>
        <fullName evidence="4">GNAT family N-acetyltransferase</fullName>
    </submittedName>
</protein>
<sequence>MASLNLVIRPARAGDGASVFEITRDSVAGLAGDFYSEQQIINWMGERTPEFYENLISHGRMFVAVREDGRAVGFVDTVPGEVTRMFILPEAAGQGLGSHLLALGIAKASEGFSGPITVEATLNAVRFYEKHGFVALHRSISSHAVGGATFEIMHMELVK</sequence>
<accession>A0ABT2X7P4</accession>
<gene>
    <name evidence="4" type="ORF">OEZ60_18380</name>
</gene>
<dbReference type="PROSITE" id="PS51186">
    <property type="entry name" value="GNAT"/>
    <property type="match status" value="1"/>
</dbReference>
<dbReference type="Pfam" id="PF13673">
    <property type="entry name" value="Acetyltransf_10"/>
    <property type="match status" value="1"/>
</dbReference>
<comment type="caution">
    <text evidence="4">The sequence shown here is derived from an EMBL/GenBank/DDBJ whole genome shotgun (WGS) entry which is preliminary data.</text>
</comment>
<dbReference type="SUPFAM" id="SSF55729">
    <property type="entry name" value="Acyl-CoA N-acyltransferases (Nat)"/>
    <property type="match status" value="1"/>
</dbReference>
<keyword evidence="2" id="KW-0012">Acyltransferase</keyword>
<dbReference type="InterPro" id="IPR016181">
    <property type="entry name" value="Acyl_CoA_acyltransferase"/>
</dbReference>
<dbReference type="PANTHER" id="PTHR43800:SF1">
    <property type="entry name" value="PEPTIDYL-LYSINE N-ACETYLTRANSFERASE YJAB"/>
    <property type="match status" value="1"/>
</dbReference>
<evidence type="ECO:0000256" key="2">
    <source>
        <dbReference type="ARBA" id="ARBA00023315"/>
    </source>
</evidence>
<evidence type="ECO:0000313" key="4">
    <source>
        <dbReference type="EMBL" id="MCU9849971.1"/>
    </source>
</evidence>
<dbReference type="InterPro" id="IPR000182">
    <property type="entry name" value="GNAT_dom"/>
</dbReference>
<dbReference type="PANTHER" id="PTHR43800">
    <property type="entry name" value="PEPTIDYL-LYSINE N-ACETYLTRANSFERASE YJAB"/>
    <property type="match status" value="1"/>
</dbReference>
<reference evidence="4 5" key="1">
    <citation type="submission" date="2022-10" db="EMBL/GenBank/DDBJ databases">
        <title>Defluviimonas sp. nov., isolated from ocean surface sediments.</title>
        <authorList>
            <person name="He W."/>
            <person name="Wang L."/>
            <person name="Zhang D.-F."/>
        </authorList>
    </citation>
    <scope>NUCLEOTIDE SEQUENCE [LARGE SCALE GENOMIC DNA]</scope>
    <source>
        <strain evidence="4 5">WL0024</strain>
    </source>
</reference>
<organism evidence="4 5">
    <name type="scientific">Albidovulum salinarum</name>
    <dbReference type="NCBI Taxonomy" id="2984153"/>
    <lineage>
        <taxon>Bacteria</taxon>
        <taxon>Pseudomonadati</taxon>
        <taxon>Pseudomonadota</taxon>
        <taxon>Alphaproteobacteria</taxon>
        <taxon>Rhodobacterales</taxon>
        <taxon>Paracoccaceae</taxon>
        <taxon>Albidovulum</taxon>
    </lineage>
</organism>
<proteinExistence type="predicted"/>
<dbReference type="Gene3D" id="3.40.630.30">
    <property type="match status" value="1"/>
</dbReference>